<dbReference type="EMBL" id="BGZK01000346">
    <property type="protein sequence ID" value="GBP38284.1"/>
    <property type="molecule type" value="Genomic_DNA"/>
</dbReference>
<protein>
    <submittedName>
        <fullName evidence="2">Uncharacterized protein</fullName>
    </submittedName>
</protein>
<organism evidence="2 3">
    <name type="scientific">Eumeta variegata</name>
    <name type="common">Bagworm moth</name>
    <name type="synonym">Eumeta japonica</name>
    <dbReference type="NCBI Taxonomy" id="151549"/>
    <lineage>
        <taxon>Eukaryota</taxon>
        <taxon>Metazoa</taxon>
        <taxon>Ecdysozoa</taxon>
        <taxon>Arthropoda</taxon>
        <taxon>Hexapoda</taxon>
        <taxon>Insecta</taxon>
        <taxon>Pterygota</taxon>
        <taxon>Neoptera</taxon>
        <taxon>Endopterygota</taxon>
        <taxon>Lepidoptera</taxon>
        <taxon>Glossata</taxon>
        <taxon>Ditrysia</taxon>
        <taxon>Tineoidea</taxon>
        <taxon>Psychidae</taxon>
        <taxon>Oiketicinae</taxon>
        <taxon>Eumeta</taxon>
    </lineage>
</organism>
<feature type="region of interest" description="Disordered" evidence="1">
    <location>
        <begin position="116"/>
        <end position="140"/>
    </location>
</feature>
<evidence type="ECO:0000313" key="3">
    <source>
        <dbReference type="Proteomes" id="UP000299102"/>
    </source>
</evidence>
<dbReference type="Proteomes" id="UP000299102">
    <property type="component" value="Unassembled WGS sequence"/>
</dbReference>
<reference evidence="2 3" key="1">
    <citation type="journal article" date="2019" name="Commun. Biol.">
        <title>The bagworm genome reveals a unique fibroin gene that provides high tensile strength.</title>
        <authorList>
            <person name="Kono N."/>
            <person name="Nakamura H."/>
            <person name="Ohtoshi R."/>
            <person name="Tomita M."/>
            <person name="Numata K."/>
            <person name="Arakawa K."/>
        </authorList>
    </citation>
    <scope>NUCLEOTIDE SEQUENCE [LARGE SCALE GENOMIC DNA]</scope>
</reference>
<gene>
    <name evidence="2" type="ORF">EVAR_29228_1</name>
</gene>
<proteinExistence type="predicted"/>
<accession>A0A4C1VK89</accession>
<name>A0A4C1VK89_EUMVA</name>
<keyword evidence="3" id="KW-1185">Reference proteome</keyword>
<comment type="caution">
    <text evidence="2">The sequence shown here is derived from an EMBL/GenBank/DDBJ whole genome shotgun (WGS) entry which is preliminary data.</text>
</comment>
<sequence>MGVYFVLRSISIGAQREEVNGPKDCAESPPKRVSEFYTAVRLRLRPAVRGRPTLNLPVVRCTLLASVGAPNVFKGGFSVESKQITKYLFVLLEAATDQKLALFLVRARLFLQRTTDDHRSTADPQRSAPGRAFGADNPGRGQMCPESVRDAFIELSFGQFSAKSVPIGPALTALRAE</sequence>
<dbReference type="AlphaFoldDB" id="A0A4C1VK89"/>
<evidence type="ECO:0000313" key="2">
    <source>
        <dbReference type="EMBL" id="GBP38284.1"/>
    </source>
</evidence>
<evidence type="ECO:0000256" key="1">
    <source>
        <dbReference type="SAM" id="MobiDB-lite"/>
    </source>
</evidence>